<evidence type="ECO:0000256" key="1">
    <source>
        <dbReference type="SAM" id="MobiDB-lite"/>
    </source>
</evidence>
<dbReference type="RefSeq" id="XP_033774079.1">
    <property type="nucleotide sequence ID" value="XM_033918188.1"/>
</dbReference>
<dbReference type="GO" id="GO:0005198">
    <property type="term" value="F:structural molecule activity"/>
    <property type="evidence" value="ECO:0007669"/>
    <property type="project" value="InterPro"/>
</dbReference>
<protein>
    <submittedName>
        <fullName evidence="3">Ladinin-1</fullName>
    </submittedName>
</protein>
<evidence type="ECO:0000313" key="2">
    <source>
        <dbReference type="Proteomes" id="UP000515159"/>
    </source>
</evidence>
<dbReference type="PANTHER" id="PTHR12392">
    <property type="entry name" value="LADININ 1"/>
    <property type="match status" value="1"/>
</dbReference>
<keyword evidence="2" id="KW-1185">Reference proteome</keyword>
<dbReference type="GeneID" id="117347361"/>
<feature type="compositionally biased region" description="Basic and acidic residues" evidence="1">
    <location>
        <begin position="125"/>
        <end position="144"/>
    </location>
</feature>
<evidence type="ECO:0000313" key="3">
    <source>
        <dbReference type="RefSeq" id="XP_033774079.1"/>
    </source>
</evidence>
<feature type="compositionally biased region" description="Polar residues" evidence="1">
    <location>
        <begin position="282"/>
        <end position="302"/>
    </location>
</feature>
<feature type="compositionally biased region" description="Basic and acidic residues" evidence="1">
    <location>
        <begin position="550"/>
        <end position="566"/>
    </location>
</feature>
<dbReference type="PANTHER" id="PTHR12392:SF0">
    <property type="entry name" value="LADININ-1"/>
    <property type="match status" value="1"/>
</dbReference>
<dbReference type="AlphaFoldDB" id="A0A6P8NT65"/>
<feature type="region of interest" description="Disordered" evidence="1">
    <location>
        <begin position="511"/>
        <end position="576"/>
    </location>
</feature>
<feature type="compositionally biased region" description="Basic and acidic residues" evidence="1">
    <location>
        <begin position="86"/>
        <end position="108"/>
    </location>
</feature>
<dbReference type="InterPro" id="IPR006018">
    <property type="entry name" value="Caldesmon_LSP"/>
</dbReference>
<dbReference type="Proteomes" id="UP000515159">
    <property type="component" value="Chromosome 13"/>
</dbReference>
<feature type="region of interest" description="Disordered" evidence="1">
    <location>
        <begin position="1"/>
        <end position="302"/>
    </location>
</feature>
<dbReference type="OrthoDB" id="9948606at2759"/>
<dbReference type="InParanoid" id="A0A6P8NT65"/>
<feature type="region of interest" description="Disordered" evidence="1">
    <location>
        <begin position="361"/>
        <end position="438"/>
    </location>
</feature>
<dbReference type="InterPro" id="IPR017404">
    <property type="entry name" value="Ladinin_1"/>
</dbReference>
<feature type="compositionally biased region" description="Basic and acidic residues" evidence="1">
    <location>
        <begin position="247"/>
        <end position="271"/>
    </location>
</feature>
<accession>A0A6P8NT65</accession>
<dbReference type="Pfam" id="PF02029">
    <property type="entry name" value="Caldesmon"/>
    <property type="match status" value="1"/>
</dbReference>
<gene>
    <name evidence="3" type="primary">LAD1</name>
</gene>
<sequence length="576" mass="64832">MARNRRDWSSLSSLARQRTLEDEEEQEREQRRRKRNLSSTTDADTGVSVSLPATEQQKAGERVQVLGDCEPQETQTTQDDDQEFLEILKKREERRQRRRVEILQHSKIEQQNGDSESGDEQQDALEPKPREREEKCVGELRSGESEQGPGEQQHAAEPKRELKLNQQKYAGEMMNGGRDQKLNEQPHLGEQKPGIREQRFNKQNYAGELESGERNRHVGEQKSGIRQQKLSEQPHLGELKGVGGEQRLSKENCVKEPKSDRKSKEVEHQDDTPTEENGPSDARTSGDTAVLSTPANERDYNTTQLIKQMSLEGPTSPLSPTQKYRSQVFVSSMNIPRTKGAIEVGSAWKSMDSSEQCMDGKLPVVTDEDGKKPSTLEAKGRSVQRTASLKLTLSPVGEEKKEMGTEHQNTPISAKDEPVDAGIISPRAATGRSPLRRFSPKTSSFRIMIQKDQPESSFTRSASLRISSKNFKLDEKLEKYASAVQKSEMIKSPVSTKKDFISLPTGINSKRSIFEKEAKGSGVTSPTSRKETLNTSGRVASRINQWLGKTQEESSKSTETKDERKRNLSAKRNLWD</sequence>
<reference evidence="3" key="1">
    <citation type="submission" date="2025-08" db="UniProtKB">
        <authorList>
            <consortium name="RefSeq"/>
        </authorList>
    </citation>
    <scope>IDENTIFICATION</scope>
</reference>
<feature type="compositionally biased region" description="Polar residues" evidence="1">
    <location>
        <begin position="522"/>
        <end position="548"/>
    </location>
</feature>
<dbReference type="KEGG" id="gsh:117347361"/>
<organism evidence="2 3">
    <name type="scientific">Geotrypetes seraphini</name>
    <name type="common">Gaboon caecilian</name>
    <name type="synonym">Caecilia seraphini</name>
    <dbReference type="NCBI Taxonomy" id="260995"/>
    <lineage>
        <taxon>Eukaryota</taxon>
        <taxon>Metazoa</taxon>
        <taxon>Chordata</taxon>
        <taxon>Craniata</taxon>
        <taxon>Vertebrata</taxon>
        <taxon>Euteleostomi</taxon>
        <taxon>Amphibia</taxon>
        <taxon>Gymnophiona</taxon>
        <taxon>Geotrypetes</taxon>
    </lineage>
</organism>
<feature type="compositionally biased region" description="Basic and acidic residues" evidence="1">
    <location>
        <begin position="211"/>
        <end position="220"/>
    </location>
</feature>
<feature type="compositionally biased region" description="Basic and acidic residues" evidence="1">
    <location>
        <begin position="178"/>
        <end position="200"/>
    </location>
</feature>
<feature type="compositionally biased region" description="Basic and acidic residues" evidence="1">
    <location>
        <begin position="368"/>
        <end position="380"/>
    </location>
</feature>
<name>A0A6P8NT65_GEOSA</name>
<feature type="compositionally biased region" description="Basic and acidic residues" evidence="1">
    <location>
        <begin position="154"/>
        <end position="163"/>
    </location>
</feature>
<dbReference type="CTD" id="3898"/>
<proteinExistence type="predicted"/>
<feature type="compositionally biased region" description="Polar residues" evidence="1">
    <location>
        <begin position="37"/>
        <end position="57"/>
    </location>
</feature>